<feature type="transmembrane region" description="Helical" evidence="1">
    <location>
        <begin position="46"/>
        <end position="66"/>
    </location>
</feature>
<feature type="transmembrane region" description="Helical" evidence="1">
    <location>
        <begin position="86"/>
        <end position="106"/>
    </location>
</feature>
<proteinExistence type="predicted"/>
<sequence length="115" mass="13055">MNIHDTYFVIANEYFWFCITVTIFSFSYLLKCLLNGFSSRSSNLILLVSWGLTAFIIVPASQFLFMASGFDDGLEGTPTADFWKNVYLGLKVFYILVLAVFGFLAFKTGQNWGNK</sequence>
<dbReference type="AlphaFoldDB" id="A0A0D5YQV9"/>
<dbReference type="KEGG" id="mlt:VC82_1023"/>
<dbReference type="Proteomes" id="UP000032726">
    <property type="component" value="Chromosome"/>
</dbReference>
<keyword evidence="3" id="KW-1185">Reference proteome</keyword>
<dbReference type="EMBL" id="CP011071">
    <property type="protein sequence ID" value="AKA34670.1"/>
    <property type="molecule type" value="Genomic_DNA"/>
</dbReference>
<protein>
    <submittedName>
        <fullName evidence="2">Uncharacterized protein</fullName>
    </submittedName>
</protein>
<feature type="transmembrane region" description="Helical" evidence="1">
    <location>
        <begin position="14"/>
        <end position="34"/>
    </location>
</feature>
<organism evidence="2 3">
    <name type="scientific">Flagellimonas lutaonensis</name>
    <dbReference type="NCBI Taxonomy" id="516051"/>
    <lineage>
        <taxon>Bacteria</taxon>
        <taxon>Pseudomonadati</taxon>
        <taxon>Bacteroidota</taxon>
        <taxon>Flavobacteriia</taxon>
        <taxon>Flavobacteriales</taxon>
        <taxon>Flavobacteriaceae</taxon>
        <taxon>Flagellimonas</taxon>
    </lineage>
</organism>
<accession>A0A0D5YQV9</accession>
<evidence type="ECO:0000313" key="3">
    <source>
        <dbReference type="Proteomes" id="UP000032726"/>
    </source>
</evidence>
<gene>
    <name evidence="2" type="ORF">VC82_1023</name>
</gene>
<keyword evidence="1" id="KW-0472">Membrane</keyword>
<name>A0A0D5YQV9_9FLAO</name>
<dbReference type="HOGENOM" id="CLU_2106215_0_0_10"/>
<reference evidence="2 3" key="1">
    <citation type="submission" date="2015-03" db="EMBL/GenBank/DDBJ databases">
        <title>Complete genome sequence of Muricauda lutaonensis CC-HSB-11T, isolated from a coastal hot spring.</title>
        <authorList>
            <person name="Kim K.M."/>
        </authorList>
    </citation>
    <scope>NUCLEOTIDE SEQUENCE [LARGE SCALE GENOMIC DNA]</scope>
    <source>
        <strain evidence="2 3">CC-HSB-11</strain>
    </source>
</reference>
<keyword evidence="1" id="KW-0812">Transmembrane</keyword>
<keyword evidence="1" id="KW-1133">Transmembrane helix</keyword>
<evidence type="ECO:0000256" key="1">
    <source>
        <dbReference type="SAM" id="Phobius"/>
    </source>
</evidence>
<evidence type="ECO:0000313" key="2">
    <source>
        <dbReference type="EMBL" id="AKA34670.1"/>
    </source>
</evidence>